<feature type="signal peptide" evidence="11">
    <location>
        <begin position="1"/>
        <end position="20"/>
    </location>
</feature>
<dbReference type="PANTHER" id="PTHR34501">
    <property type="entry name" value="PROTEIN YDDL-RELATED"/>
    <property type="match status" value="1"/>
</dbReference>
<dbReference type="PRINTS" id="PR00184">
    <property type="entry name" value="NEISSPPORIN"/>
</dbReference>
<keyword evidence="5" id="KW-0812">Transmembrane</keyword>
<evidence type="ECO:0000256" key="2">
    <source>
        <dbReference type="ARBA" id="ARBA00011233"/>
    </source>
</evidence>
<dbReference type="InterPro" id="IPR033900">
    <property type="entry name" value="Gram_neg_porin_domain"/>
</dbReference>
<proteinExistence type="predicted"/>
<dbReference type="RefSeq" id="WP_394400678.1">
    <property type="nucleotide sequence ID" value="NZ_JBIGHW010000013.1"/>
</dbReference>
<evidence type="ECO:0000313" key="13">
    <source>
        <dbReference type="EMBL" id="MFG6442906.1"/>
    </source>
</evidence>
<evidence type="ECO:0000256" key="7">
    <source>
        <dbReference type="ARBA" id="ARBA00023065"/>
    </source>
</evidence>
<keyword evidence="4" id="KW-1134">Transmembrane beta strand</keyword>
<accession>A0ABW7FNK2</accession>
<feature type="domain" description="Porin" evidence="12">
    <location>
        <begin position="8"/>
        <end position="299"/>
    </location>
</feature>
<dbReference type="Pfam" id="PF13609">
    <property type="entry name" value="Porin_4"/>
    <property type="match status" value="1"/>
</dbReference>
<dbReference type="EMBL" id="JBIGHW010000013">
    <property type="protein sequence ID" value="MFG6442906.1"/>
    <property type="molecule type" value="Genomic_DNA"/>
</dbReference>
<gene>
    <name evidence="13" type="ORF">ACG0Z3_19630</name>
</gene>
<reference evidence="13 14" key="1">
    <citation type="submission" date="2024-08" db="EMBL/GenBank/DDBJ databases">
        <authorList>
            <person name="Lu H."/>
        </authorList>
    </citation>
    <scope>NUCLEOTIDE SEQUENCE [LARGE SCALE GENOMIC DNA]</scope>
    <source>
        <strain evidence="13 14">LKC17W</strain>
    </source>
</reference>
<evidence type="ECO:0000256" key="6">
    <source>
        <dbReference type="ARBA" id="ARBA00022729"/>
    </source>
</evidence>
<evidence type="ECO:0000256" key="3">
    <source>
        <dbReference type="ARBA" id="ARBA00022448"/>
    </source>
</evidence>
<evidence type="ECO:0000256" key="8">
    <source>
        <dbReference type="ARBA" id="ARBA00023114"/>
    </source>
</evidence>
<dbReference type="CDD" id="cd00342">
    <property type="entry name" value="gram_neg_porins"/>
    <property type="match status" value="1"/>
</dbReference>
<keyword evidence="8" id="KW-0626">Porin</keyword>
<dbReference type="PANTHER" id="PTHR34501:SF9">
    <property type="entry name" value="MAJOR OUTER MEMBRANE PROTEIN P.IA"/>
    <property type="match status" value="1"/>
</dbReference>
<keyword evidence="10" id="KW-0998">Cell outer membrane</keyword>
<evidence type="ECO:0000256" key="4">
    <source>
        <dbReference type="ARBA" id="ARBA00022452"/>
    </source>
</evidence>
<comment type="subcellular location">
    <subcellularLocation>
        <location evidence="1">Cell outer membrane</location>
        <topology evidence="1">Multi-pass membrane protein</topology>
    </subcellularLocation>
</comment>
<comment type="caution">
    <text evidence="13">The sequence shown here is derived from an EMBL/GenBank/DDBJ whole genome shotgun (WGS) entry which is preliminary data.</text>
</comment>
<keyword evidence="14" id="KW-1185">Reference proteome</keyword>
<evidence type="ECO:0000256" key="11">
    <source>
        <dbReference type="SAM" id="SignalP"/>
    </source>
</evidence>
<keyword evidence="7" id="KW-0406">Ion transport</keyword>
<evidence type="ECO:0000256" key="10">
    <source>
        <dbReference type="ARBA" id="ARBA00023237"/>
    </source>
</evidence>
<dbReference type="SUPFAM" id="SSF56935">
    <property type="entry name" value="Porins"/>
    <property type="match status" value="1"/>
</dbReference>
<evidence type="ECO:0000256" key="1">
    <source>
        <dbReference type="ARBA" id="ARBA00004571"/>
    </source>
</evidence>
<feature type="chain" id="PRO_5047424217" evidence="11">
    <location>
        <begin position="21"/>
        <end position="318"/>
    </location>
</feature>
<dbReference type="InterPro" id="IPR050298">
    <property type="entry name" value="Gram-neg_bact_OMP"/>
</dbReference>
<dbReference type="InterPro" id="IPR002299">
    <property type="entry name" value="Porin_Neis"/>
</dbReference>
<organism evidence="13 14">
    <name type="scientific">Pelomonas margarita</name>
    <dbReference type="NCBI Taxonomy" id="3299031"/>
    <lineage>
        <taxon>Bacteria</taxon>
        <taxon>Pseudomonadati</taxon>
        <taxon>Pseudomonadota</taxon>
        <taxon>Betaproteobacteria</taxon>
        <taxon>Burkholderiales</taxon>
        <taxon>Sphaerotilaceae</taxon>
        <taxon>Roseateles</taxon>
    </lineage>
</organism>
<keyword evidence="3" id="KW-0813">Transport</keyword>
<evidence type="ECO:0000256" key="9">
    <source>
        <dbReference type="ARBA" id="ARBA00023136"/>
    </source>
</evidence>
<name>A0ABW7FNK2_9BURK</name>
<sequence>MKKIALVAALAAATAAPAFAQSSVTLWGRLNTTVESQKIGNQDRKAVVENNNSRLGLRGTEDLGGGLKASFNLEHGLNSDTGAASGGSQFWNRQANVELTGSFGTVRLGSWFPDSYFSTVDRTSNHNHDTGSSSDALFSSFAFGFRTNKVGYFSPTVNGFSVNASLHAGEGAAGDARAMDLSANYEVGGLHVAAAYSQADTATKRKNYTLEADYSFGPFLVAGYVQRETASGFKARNIARVSAMYTLGQSEFHFNIGGTKAGADGTFRNAGASQWTLGYNYNLSKRTKVYGYITDVDQKLANGAGDFNSLAVGVRHNF</sequence>
<comment type="subunit">
    <text evidence="2">Homotrimer.</text>
</comment>
<dbReference type="InterPro" id="IPR023614">
    <property type="entry name" value="Porin_dom_sf"/>
</dbReference>
<protein>
    <submittedName>
        <fullName evidence="13">Porin</fullName>
    </submittedName>
</protein>
<keyword evidence="6 11" id="KW-0732">Signal</keyword>
<evidence type="ECO:0000259" key="12">
    <source>
        <dbReference type="Pfam" id="PF13609"/>
    </source>
</evidence>
<dbReference type="Proteomes" id="UP001606301">
    <property type="component" value="Unassembled WGS sequence"/>
</dbReference>
<keyword evidence="9" id="KW-0472">Membrane</keyword>
<evidence type="ECO:0000256" key="5">
    <source>
        <dbReference type="ARBA" id="ARBA00022692"/>
    </source>
</evidence>
<evidence type="ECO:0000313" key="14">
    <source>
        <dbReference type="Proteomes" id="UP001606301"/>
    </source>
</evidence>
<dbReference type="Gene3D" id="2.40.160.10">
    <property type="entry name" value="Porin"/>
    <property type="match status" value="1"/>
</dbReference>